<accession>A0ABR2CMF4</accession>
<protein>
    <recommendedName>
        <fullName evidence="3">Pectinesterase</fullName>
    </recommendedName>
</protein>
<name>A0ABR2CMF4_9ROSI</name>
<gene>
    <name evidence="1" type="ORF">V6N12_004757</name>
</gene>
<dbReference type="Proteomes" id="UP001472677">
    <property type="component" value="Unassembled WGS sequence"/>
</dbReference>
<sequence length="89" mass="10243">MPGPSFFMHPNTTTRRFTKGDRFYLIWINGNYNSEDRRTAFFGVYKCLGPGAAAVRGVSWAKELEFEEAHPFLAKSFVNGRHWIAPWDA</sequence>
<dbReference type="Gene3D" id="2.160.20.10">
    <property type="entry name" value="Single-stranded right-handed beta-helix, Pectin lyase-like"/>
    <property type="match status" value="1"/>
</dbReference>
<proteinExistence type="predicted"/>
<keyword evidence="2" id="KW-1185">Reference proteome</keyword>
<dbReference type="EMBL" id="JBBPBM010000048">
    <property type="protein sequence ID" value="KAK8520831.1"/>
    <property type="molecule type" value="Genomic_DNA"/>
</dbReference>
<dbReference type="SUPFAM" id="SSF51126">
    <property type="entry name" value="Pectin lyase-like"/>
    <property type="match status" value="1"/>
</dbReference>
<evidence type="ECO:0000313" key="2">
    <source>
        <dbReference type="Proteomes" id="UP001472677"/>
    </source>
</evidence>
<organism evidence="1 2">
    <name type="scientific">Hibiscus sabdariffa</name>
    <name type="common">roselle</name>
    <dbReference type="NCBI Taxonomy" id="183260"/>
    <lineage>
        <taxon>Eukaryota</taxon>
        <taxon>Viridiplantae</taxon>
        <taxon>Streptophyta</taxon>
        <taxon>Embryophyta</taxon>
        <taxon>Tracheophyta</taxon>
        <taxon>Spermatophyta</taxon>
        <taxon>Magnoliopsida</taxon>
        <taxon>eudicotyledons</taxon>
        <taxon>Gunneridae</taxon>
        <taxon>Pentapetalae</taxon>
        <taxon>rosids</taxon>
        <taxon>malvids</taxon>
        <taxon>Malvales</taxon>
        <taxon>Malvaceae</taxon>
        <taxon>Malvoideae</taxon>
        <taxon>Hibiscus</taxon>
    </lineage>
</organism>
<dbReference type="PANTHER" id="PTHR31321:SF19">
    <property type="entry name" value="PECTINESTERASE 68-RELATED"/>
    <property type="match status" value="1"/>
</dbReference>
<dbReference type="PANTHER" id="PTHR31321">
    <property type="entry name" value="ACYL-COA THIOESTER HYDROLASE YBHC-RELATED"/>
    <property type="match status" value="1"/>
</dbReference>
<dbReference type="InterPro" id="IPR011050">
    <property type="entry name" value="Pectin_lyase_fold/virulence"/>
</dbReference>
<dbReference type="InterPro" id="IPR012334">
    <property type="entry name" value="Pectin_lyas_fold"/>
</dbReference>
<comment type="caution">
    <text evidence="1">The sequence shown here is derived from an EMBL/GenBank/DDBJ whole genome shotgun (WGS) entry which is preliminary data.</text>
</comment>
<evidence type="ECO:0000313" key="1">
    <source>
        <dbReference type="EMBL" id="KAK8520831.1"/>
    </source>
</evidence>
<reference evidence="1 2" key="1">
    <citation type="journal article" date="2024" name="G3 (Bethesda)">
        <title>Genome assembly of Hibiscus sabdariffa L. provides insights into metabolisms of medicinal natural products.</title>
        <authorList>
            <person name="Kim T."/>
        </authorList>
    </citation>
    <scope>NUCLEOTIDE SEQUENCE [LARGE SCALE GENOMIC DNA]</scope>
    <source>
        <strain evidence="1">TK-2024</strain>
        <tissue evidence="1">Old leaves</tissue>
    </source>
</reference>
<evidence type="ECO:0008006" key="3">
    <source>
        <dbReference type="Google" id="ProtNLM"/>
    </source>
</evidence>